<accession>A0A328VLA1</accession>
<reference evidence="1 2" key="1">
    <citation type="submission" date="2016-08" db="EMBL/GenBank/DDBJ databases">
        <title>Analysis of Carbohydrate Active Enzymes in Thermogemmatispora T81 Reveals Carbohydrate Degradation Ability.</title>
        <authorList>
            <person name="Tomazini A."/>
            <person name="Lal S."/>
            <person name="Stott M."/>
            <person name="Henrissat B."/>
            <person name="Polikarpov I."/>
            <person name="Sparling R."/>
            <person name="Levin D.B."/>
        </authorList>
    </citation>
    <scope>NUCLEOTIDE SEQUENCE [LARGE SCALE GENOMIC DNA]</scope>
    <source>
        <strain evidence="1 2">T81</strain>
    </source>
</reference>
<proteinExistence type="predicted"/>
<comment type="caution">
    <text evidence="1">The sequence shown here is derived from an EMBL/GenBank/DDBJ whole genome shotgun (WGS) entry which is preliminary data.</text>
</comment>
<dbReference type="Proteomes" id="UP000248706">
    <property type="component" value="Unassembled WGS sequence"/>
</dbReference>
<name>A0A328VLA1_9CHLR</name>
<dbReference type="AlphaFoldDB" id="A0A328VLA1"/>
<sequence length="67" mass="7731">MLTFRDIVQYQQNVAALAETLQLMEKIEDVIEKHGGLTTLLVAGLEGRSLVQWRTRRLPKRQKTQLP</sequence>
<protein>
    <submittedName>
        <fullName evidence="1">Uncharacterized protein</fullName>
    </submittedName>
</protein>
<dbReference type="EMBL" id="MCIF01000002">
    <property type="protein sequence ID" value="RAQ95884.1"/>
    <property type="molecule type" value="Genomic_DNA"/>
</dbReference>
<organism evidence="1 2">
    <name type="scientific">Thermogemmatispora tikiterensis</name>
    <dbReference type="NCBI Taxonomy" id="1825093"/>
    <lineage>
        <taxon>Bacteria</taxon>
        <taxon>Bacillati</taxon>
        <taxon>Chloroflexota</taxon>
        <taxon>Ktedonobacteria</taxon>
        <taxon>Thermogemmatisporales</taxon>
        <taxon>Thermogemmatisporaceae</taxon>
        <taxon>Thermogemmatispora</taxon>
    </lineage>
</organism>
<dbReference type="OrthoDB" id="9758243at2"/>
<gene>
    <name evidence="1" type="ORF">A4R35_10080</name>
</gene>
<keyword evidence="2" id="KW-1185">Reference proteome</keyword>
<evidence type="ECO:0000313" key="2">
    <source>
        <dbReference type="Proteomes" id="UP000248706"/>
    </source>
</evidence>
<evidence type="ECO:0000313" key="1">
    <source>
        <dbReference type="EMBL" id="RAQ95884.1"/>
    </source>
</evidence>